<dbReference type="EMBL" id="CP033915">
    <property type="protein sequence ID" value="AZA87653.1"/>
    <property type="molecule type" value="Genomic_DNA"/>
</dbReference>
<protein>
    <submittedName>
        <fullName evidence="1">Uncharacterized protein</fullName>
    </submittedName>
</protein>
<name>A0AAD0YHE4_9FLAO</name>
<sequence>MFIVDSNTPITITIFDNDFIIITFFGNGALANPFLFEISDKCFAKAGIAFDKAHLWLSGHSFSLF</sequence>
<evidence type="ECO:0000313" key="2">
    <source>
        <dbReference type="EMBL" id="AZA96152.1"/>
    </source>
</evidence>
<dbReference type="AlphaFoldDB" id="A0AAD0YHE4"/>
<evidence type="ECO:0000313" key="3">
    <source>
        <dbReference type="Proteomes" id="UP000274073"/>
    </source>
</evidence>
<organism evidence="1 3">
    <name type="scientific">Chryseobacterium shandongense</name>
    <dbReference type="NCBI Taxonomy" id="1493872"/>
    <lineage>
        <taxon>Bacteria</taxon>
        <taxon>Pseudomonadati</taxon>
        <taxon>Bacteroidota</taxon>
        <taxon>Flavobacteriia</taxon>
        <taxon>Flavobacteriales</taxon>
        <taxon>Weeksellaceae</taxon>
        <taxon>Chryseobacterium group</taxon>
        <taxon>Chryseobacterium</taxon>
    </lineage>
</organism>
<dbReference type="EMBL" id="CP033912">
    <property type="protein sequence ID" value="AZA96152.1"/>
    <property type="molecule type" value="Genomic_DNA"/>
</dbReference>
<proteinExistence type="predicted"/>
<accession>A0AAD0YHE4</accession>
<dbReference type="Proteomes" id="UP000274073">
    <property type="component" value="Chromosome"/>
</dbReference>
<reference evidence="3 4" key="1">
    <citation type="submission" date="2018-11" db="EMBL/GenBank/DDBJ databases">
        <title>Proposal to divide the Flavobacteriaceae and reorganize its genera based on Amino Acid Identity values calculated from whole genome sequences.</title>
        <authorList>
            <person name="Nicholson A.C."/>
            <person name="Gulvik C.A."/>
            <person name="Whitney A.M."/>
            <person name="Humrighouse B.W."/>
            <person name="Bell M."/>
            <person name="Holmes B."/>
            <person name="Steigerwalt A.G."/>
            <person name="Villarma A."/>
            <person name="Sheth M."/>
            <person name="Batra D."/>
            <person name="Pryor J."/>
            <person name="Bernardet J.-F."/>
            <person name="Hugo C."/>
            <person name="Kampfer P."/>
            <person name="Newman J."/>
            <person name="McQuiston J.R."/>
        </authorList>
    </citation>
    <scope>NUCLEOTIDE SEQUENCE [LARGE SCALE GENOMIC DNA]</scope>
    <source>
        <strain evidence="1 3">G0207</strain>
        <strain evidence="2 4">H5143</strain>
    </source>
</reference>
<evidence type="ECO:0000313" key="4">
    <source>
        <dbReference type="Proteomes" id="UP000281741"/>
    </source>
</evidence>
<evidence type="ECO:0000313" key="1">
    <source>
        <dbReference type="EMBL" id="AZA87653.1"/>
    </source>
</evidence>
<keyword evidence="4" id="KW-1185">Reference proteome</keyword>
<dbReference type="Proteomes" id="UP000281741">
    <property type="component" value="Chromosome"/>
</dbReference>
<gene>
    <name evidence="1" type="ORF">EG349_13055</name>
    <name evidence="2" type="ORF">EG353_11515</name>
</gene>